<reference evidence="1 2" key="1">
    <citation type="submission" date="2024-02" db="EMBL/GenBank/DDBJ databases">
        <title>Expansion and revision of Xanthobacter and proposal of Roseixanthobacter gen. nov.</title>
        <authorList>
            <person name="Soltysiak M.P.M."/>
            <person name="Jalihal A."/>
            <person name="Ory A."/>
            <person name="Chrisophersen C."/>
            <person name="Lee A.D."/>
            <person name="Boulton J."/>
            <person name="Springer M."/>
        </authorList>
    </citation>
    <scope>NUCLEOTIDE SEQUENCE [LARGE SCALE GENOMIC DNA]</scope>
    <source>
        <strain evidence="1 2">CB5</strain>
    </source>
</reference>
<accession>A0ABW6ZIC7</accession>
<organism evidence="1 2">
    <name type="scientific">Xanthobacter aminoxidans</name>
    <dbReference type="NCBI Taxonomy" id="186280"/>
    <lineage>
        <taxon>Bacteria</taxon>
        <taxon>Pseudomonadati</taxon>
        <taxon>Pseudomonadota</taxon>
        <taxon>Alphaproteobacteria</taxon>
        <taxon>Hyphomicrobiales</taxon>
        <taxon>Xanthobacteraceae</taxon>
        <taxon>Xanthobacter</taxon>
    </lineage>
</organism>
<dbReference type="InterPro" id="IPR010836">
    <property type="entry name" value="SapC"/>
</dbReference>
<sequence length="241" mass="26648">MLLRFEAHGDVGLIPGSDFNFAREAVAIPLSIGEFPTAMRHYPIAFAMDDQASPIALVAIHKDQNLFIERDGSWRAKSYVPAYVRRYPFIGMDTPDGAQQLLSIDRASARFVASAGDHAEAQRLFDETGKPTMVAQTAMAFCQTFHTDYVKTVAFGKALLAAKILEPYHADFRLPDGTLHKLDGFYAANEQAFHALPAETVNDWHGKGWLALVVLHLASLQSFQNLLDLNAQRTSERTALA</sequence>
<comment type="caution">
    <text evidence="1">The sequence shown here is derived from an EMBL/GenBank/DDBJ whole genome shotgun (WGS) entry which is preliminary data.</text>
</comment>
<protein>
    <submittedName>
        <fullName evidence="1">SapC family protein</fullName>
    </submittedName>
</protein>
<dbReference type="Proteomes" id="UP001604043">
    <property type="component" value="Unassembled WGS sequence"/>
</dbReference>
<proteinExistence type="predicted"/>
<dbReference type="Pfam" id="PF07277">
    <property type="entry name" value="SapC"/>
    <property type="match status" value="1"/>
</dbReference>
<evidence type="ECO:0000313" key="2">
    <source>
        <dbReference type="Proteomes" id="UP001604043"/>
    </source>
</evidence>
<keyword evidence="2" id="KW-1185">Reference proteome</keyword>
<dbReference type="RefSeq" id="WP_394007561.1">
    <property type="nucleotide sequence ID" value="NZ_JBAFUR010000002.1"/>
</dbReference>
<gene>
    <name evidence="1" type="ORF">V5F30_11865</name>
</gene>
<dbReference type="EMBL" id="JBAFUR010000002">
    <property type="protein sequence ID" value="MFG1252898.1"/>
    <property type="molecule type" value="Genomic_DNA"/>
</dbReference>
<name>A0ABW6ZIC7_9HYPH</name>
<evidence type="ECO:0000313" key="1">
    <source>
        <dbReference type="EMBL" id="MFG1252898.1"/>
    </source>
</evidence>